<dbReference type="Gene3D" id="3.30.700.10">
    <property type="entry name" value="Glycoprotein, Type 4 Pilin"/>
    <property type="match status" value="1"/>
</dbReference>
<dbReference type="GO" id="GO:0042597">
    <property type="term" value="C:periplasmic space"/>
    <property type="evidence" value="ECO:0007669"/>
    <property type="project" value="UniProtKB-SubCell"/>
</dbReference>
<evidence type="ECO:0000313" key="6">
    <source>
        <dbReference type="EMBL" id="GBF05894.1"/>
    </source>
</evidence>
<dbReference type="GO" id="GO:0009279">
    <property type="term" value="C:cell outer membrane"/>
    <property type="evidence" value="ECO:0007669"/>
    <property type="project" value="UniProtKB-SubCell"/>
</dbReference>
<dbReference type="EMBL" id="BFAG01000006">
    <property type="protein sequence ID" value="GBF05894.1"/>
    <property type="molecule type" value="Genomic_DNA"/>
</dbReference>
<accession>A0A2I9CVD4</accession>
<keyword evidence="5" id="KW-1133">Transmembrane helix</keyword>
<keyword evidence="3" id="KW-0574">Periplasm</keyword>
<reference evidence="7" key="1">
    <citation type="submission" date="2018-01" db="EMBL/GenBank/DDBJ databases">
        <title>Draft Genome Sequence of the Radioresistant Bacterium Deinococcus aerius TR0125, Isolated from the Higher Atmosphere above Japan.</title>
        <authorList>
            <person name="Satoh K."/>
            <person name="Arai H."/>
            <person name="Sanzen T."/>
            <person name="Kawaguchi Y."/>
            <person name="Hayashi H."/>
            <person name="Yokobori S."/>
            <person name="Yamagishi A."/>
            <person name="Oono Y."/>
            <person name="Narumi I."/>
        </authorList>
    </citation>
    <scope>NUCLEOTIDE SEQUENCE [LARGE SCALE GENOMIC DNA]</scope>
    <source>
        <strain evidence="7">TR0125</strain>
    </source>
</reference>
<sequence>MKRTSKAKSGAHEQGFTIIEILVAIAMLGILAAVLTATLTGSLSLNRQAQRQLDTTSNVQQVMENVRNAWNVLGNYDSACVPSINVPAGYTIKFINLSTRAEPIKQDNTVASPPTAAPVNTLNTTTSATCTASANATLNGGAVPTMRRVVVQSGTLGAGNSQVTGPQDVALTLDILRPVP</sequence>
<gene>
    <name evidence="6" type="ORF">DAERI_060154</name>
</gene>
<dbReference type="AlphaFoldDB" id="A0A2I9CVD4"/>
<protein>
    <submittedName>
        <fullName evidence="6">Putative pilin, type IV</fullName>
    </submittedName>
</protein>
<evidence type="ECO:0000256" key="4">
    <source>
        <dbReference type="ARBA" id="ARBA00023237"/>
    </source>
</evidence>
<dbReference type="Pfam" id="PF07963">
    <property type="entry name" value="N_methyl"/>
    <property type="match status" value="1"/>
</dbReference>
<evidence type="ECO:0000256" key="5">
    <source>
        <dbReference type="SAM" id="Phobius"/>
    </source>
</evidence>
<keyword evidence="5" id="KW-0472">Membrane</keyword>
<comment type="subcellular location">
    <subcellularLocation>
        <location evidence="1">Cell outer membrane</location>
        <topology evidence="1">Single-pass membrane protein</topology>
    </subcellularLocation>
    <subcellularLocation>
        <location evidence="2">Periplasm</location>
    </subcellularLocation>
</comment>
<dbReference type="RefSeq" id="WP_235610333.1">
    <property type="nucleotide sequence ID" value="NZ_BFAG01000006.1"/>
</dbReference>
<proteinExistence type="predicted"/>
<dbReference type="SUPFAM" id="SSF54523">
    <property type="entry name" value="Pili subunits"/>
    <property type="match status" value="1"/>
</dbReference>
<comment type="caution">
    <text evidence="6">The sequence shown here is derived from an EMBL/GenBank/DDBJ whole genome shotgun (WGS) entry which is preliminary data.</text>
</comment>
<feature type="transmembrane region" description="Helical" evidence="5">
    <location>
        <begin position="21"/>
        <end position="45"/>
    </location>
</feature>
<evidence type="ECO:0000256" key="1">
    <source>
        <dbReference type="ARBA" id="ARBA00004203"/>
    </source>
</evidence>
<evidence type="ECO:0000256" key="2">
    <source>
        <dbReference type="ARBA" id="ARBA00004418"/>
    </source>
</evidence>
<dbReference type="Proteomes" id="UP000236569">
    <property type="component" value="Unassembled WGS sequence"/>
</dbReference>
<keyword evidence="5" id="KW-0812">Transmembrane</keyword>
<keyword evidence="7" id="KW-1185">Reference proteome</keyword>
<dbReference type="InterPro" id="IPR045584">
    <property type="entry name" value="Pilin-like"/>
</dbReference>
<keyword evidence="4" id="KW-0998">Cell outer membrane</keyword>
<dbReference type="NCBIfam" id="TIGR02532">
    <property type="entry name" value="IV_pilin_GFxxxE"/>
    <property type="match status" value="1"/>
</dbReference>
<dbReference type="InterPro" id="IPR012902">
    <property type="entry name" value="N_methyl_site"/>
</dbReference>
<evidence type="ECO:0000256" key="3">
    <source>
        <dbReference type="ARBA" id="ARBA00022764"/>
    </source>
</evidence>
<organism evidence="6 7">
    <name type="scientific">Deinococcus aerius</name>
    <dbReference type="NCBI Taxonomy" id="200253"/>
    <lineage>
        <taxon>Bacteria</taxon>
        <taxon>Thermotogati</taxon>
        <taxon>Deinococcota</taxon>
        <taxon>Deinococci</taxon>
        <taxon>Deinococcales</taxon>
        <taxon>Deinococcaceae</taxon>
        <taxon>Deinococcus</taxon>
    </lineage>
</organism>
<evidence type="ECO:0000313" key="7">
    <source>
        <dbReference type="Proteomes" id="UP000236569"/>
    </source>
</evidence>
<name>A0A2I9CVD4_9DEIO</name>